<name>A0A1I1LIM8_9GAMM</name>
<dbReference type="EMBL" id="FOLO01000016">
    <property type="protein sequence ID" value="SFC72402.1"/>
    <property type="molecule type" value="Genomic_DNA"/>
</dbReference>
<dbReference type="InterPro" id="IPR050992">
    <property type="entry name" value="CheZ_family_phosphatases"/>
</dbReference>
<dbReference type="GO" id="GO:0016787">
    <property type="term" value="F:hydrolase activity"/>
    <property type="evidence" value="ECO:0007669"/>
    <property type="project" value="UniProtKB-KW"/>
</dbReference>
<protein>
    <submittedName>
        <fullName evidence="4">Chemotaxis protein CheC</fullName>
    </submittedName>
</protein>
<dbReference type="CDD" id="cd17910">
    <property type="entry name" value="CheC_ClassII"/>
    <property type="match status" value="1"/>
</dbReference>
<dbReference type="InterPro" id="IPR007597">
    <property type="entry name" value="CheC"/>
</dbReference>
<reference evidence="4 5" key="1">
    <citation type="submission" date="2016-10" db="EMBL/GenBank/DDBJ databases">
        <authorList>
            <person name="de Groot N.N."/>
        </authorList>
    </citation>
    <scope>NUCLEOTIDE SEQUENCE [LARGE SCALE GENOMIC DNA]</scope>
    <source>
        <strain evidence="4 5">DSM 6059</strain>
    </source>
</reference>
<proteinExistence type="predicted"/>
<dbReference type="RefSeq" id="WP_091983945.1">
    <property type="nucleotide sequence ID" value="NZ_FOLO01000016.1"/>
</dbReference>
<evidence type="ECO:0000256" key="1">
    <source>
        <dbReference type="ARBA" id="ARBA00022500"/>
    </source>
</evidence>
<evidence type="ECO:0000313" key="4">
    <source>
        <dbReference type="EMBL" id="SFC72402.1"/>
    </source>
</evidence>
<keyword evidence="2" id="KW-0378">Hydrolase</keyword>
<dbReference type="STRING" id="1123010.SAMN02745724_02380"/>
<organism evidence="4 5">
    <name type="scientific">Pseudoalteromonas denitrificans DSM 6059</name>
    <dbReference type="NCBI Taxonomy" id="1123010"/>
    <lineage>
        <taxon>Bacteria</taxon>
        <taxon>Pseudomonadati</taxon>
        <taxon>Pseudomonadota</taxon>
        <taxon>Gammaproteobacteria</taxon>
        <taxon>Alteromonadales</taxon>
        <taxon>Pseudoalteromonadaceae</taxon>
        <taxon>Pseudoalteromonas</taxon>
    </lineage>
</organism>
<keyword evidence="5" id="KW-1185">Reference proteome</keyword>
<evidence type="ECO:0000313" key="5">
    <source>
        <dbReference type="Proteomes" id="UP000198862"/>
    </source>
</evidence>
<sequence>MNEANLLNDLEQDFLVELFNLGIGKAADSLSQIVNQEILLSVPDVEYISLETLNEKMGGHKEICSVSQSVKGQFCANSMLLFPEQSSLEVVKKMLGDQYSDETIVELHQEGFTEIGNIVLNACIGSLAQSFDAEFKVGLPFYQIGSADDVLQAPDQENILFIRINLVLSESKVEGYLIFLLEQLSFSKFKGMLNQMIKGLLSK</sequence>
<dbReference type="Proteomes" id="UP000198862">
    <property type="component" value="Unassembled WGS sequence"/>
</dbReference>
<dbReference type="SUPFAM" id="SSF103039">
    <property type="entry name" value="CheC-like"/>
    <property type="match status" value="1"/>
</dbReference>
<dbReference type="InterPro" id="IPR028976">
    <property type="entry name" value="CheC-like_sf"/>
</dbReference>
<dbReference type="GO" id="GO:0006935">
    <property type="term" value="P:chemotaxis"/>
    <property type="evidence" value="ECO:0007669"/>
    <property type="project" value="UniProtKB-KW"/>
</dbReference>
<evidence type="ECO:0000256" key="2">
    <source>
        <dbReference type="ARBA" id="ARBA00022801"/>
    </source>
</evidence>
<dbReference type="PANTHER" id="PTHR43693:SF1">
    <property type="entry name" value="PROTEIN PHOSPHATASE CHEZ"/>
    <property type="match status" value="1"/>
</dbReference>
<dbReference type="Pfam" id="PF04509">
    <property type="entry name" value="CheC"/>
    <property type="match status" value="1"/>
</dbReference>
<gene>
    <name evidence="4" type="ORF">SAMN02745724_02380</name>
</gene>
<dbReference type="OrthoDB" id="274823at2"/>
<dbReference type="PANTHER" id="PTHR43693">
    <property type="entry name" value="PROTEIN PHOSPHATASE CHEZ"/>
    <property type="match status" value="1"/>
</dbReference>
<dbReference type="Gene3D" id="3.40.1550.10">
    <property type="entry name" value="CheC-like"/>
    <property type="match status" value="1"/>
</dbReference>
<accession>A0A1I1LIM8</accession>
<feature type="domain" description="CheC-like protein" evidence="3">
    <location>
        <begin position="11"/>
        <end position="47"/>
    </location>
</feature>
<dbReference type="AlphaFoldDB" id="A0A1I1LIM8"/>
<evidence type="ECO:0000259" key="3">
    <source>
        <dbReference type="Pfam" id="PF04509"/>
    </source>
</evidence>
<keyword evidence="1" id="KW-0145">Chemotaxis</keyword>